<organism evidence="1 2">
    <name type="scientific">Paenibacillus melissococcoides</name>
    <dbReference type="NCBI Taxonomy" id="2912268"/>
    <lineage>
        <taxon>Bacteria</taxon>
        <taxon>Bacillati</taxon>
        <taxon>Bacillota</taxon>
        <taxon>Bacilli</taxon>
        <taxon>Bacillales</taxon>
        <taxon>Paenibacillaceae</taxon>
        <taxon>Paenibacillus</taxon>
    </lineage>
</organism>
<evidence type="ECO:0000313" key="2">
    <source>
        <dbReference type="Proteomes" id="UP001154322"/>
    </source>
</evidence>
<keyword evidence="2" id="KW-1185">Reference proteome</keyword>
<accession>A0ABM9GCK5</accession>
<sequence>MLPYNNSQFVTLSINSLTDENSQSNGVEAWIKELAVDGKVIDLKTLQYEGQ</sequence>
<comment type="caution">
    <text evidence="1">The sequence shown here is derived from an EMBL/GenBank/DDBJ whole genome shotgun (WGS) entry which is preliminary data.</text>
</comment>
<reference evidence="1" key="1">
    <citation type="submission" date="2022-06" db="EMBL/GenBank/DDBJ databases">
        <authorList>
            <person name="Dietemann V."/>
            <person name="Ory F."/>
            <person name="Dainat B."/>
            <person name="Oberhansli S."/>
        </authorList>
    </citation>
    <scope>NUCLEOTIDE SEQUENCE</scope>
    <source>
        <strain evidence="1">Ena-SAMPLE-TAB-26-04-2022-14:26:32:270-5432</strain>
    </source>
</reference>
<evidence type="ECO:0000313" key="1">
    <source>
        <dbReference type="EMBL" id="CAH8248956.1"/>
    </source>
</evidence>
<proteinExistence type="predicted"/>
<protein>
    <submittedName>
        <fullName evidence="1">Uncharacterized protein</fullName>
    </submittedName>
</protein>
<name>A0ABM9GCK5_9BACL</name>
<dbReference type="Proteomes" id="UP001154322">
    <property type="component" value="Unassembled WGS sequence"/>
</dbReference>
<dbReference type="EMBL" id="CALYLO010000013">
    <property type="protein sequence ID" value="CAH8248956.1"/>
    <property type="molecule type" value="Genomic_DNA"/>
</dbReference>
<gene>
    <name evidence="1" type="ORF">WJ0W_006139</name>
</gene>